<dbReference type="Gramene" id="AUR62024141-RA">
    <property type="protein sequence ID" value="AUR62024141-RA:cds"/>
    <property type="gene ID" value="AUR62024141"/>
</dbReference>
<feature type="domain" description="Transposase-associated" evidence="1">
    <location>
        <begin position="3"/>
        <end position="77"/>
    </location>
</feature>
<reference evidence="2" key="2">
    <citation type="submission" date="2021-03" db="UniProtKB">
        <authorList>
            <consortium name="EnsemblPlants"/>
        </authorList>
    </citation>
    <scope>IDENTIFICATION</scope>
</reference>
<evidence type="ECO:0000313" key="3">
    <source>
        <dbReference type="Proteomes" id="UP000596660"/>
    </source>
</evidence>
<dbReference type="AlphaFoldDB" id="A0A803M6R8"/>
<protein>
    <recommendedName>
        <fullName evidence="1">Transposase-associated domain-containing protein</fullName>
    </recommendedName>
</protein>
<keyword evidence="3" id="KW-1185">Reference proteome</keyword>
<sequence>MDRSWITTTTKPGDPEYQQGVKEFIKFAFENSGGRSKLRCPCFMCHNFLHKRPDEILNHLNKWAFDRTYTHWIWHGERRDMHAGDSGETRDNVCVVHDVDEGDQLEDMLHAVEDQLDDNP</sequence>
<reference evidence="2" key="1">
    <citation type="journal article" date="2017" name="Nature">
        <title>The genome of Chenopodium quinoa.</title>
        <authorList>
            <person name="Jarvis D.E."/>
            <person name="Ho Y.S."/>
            <person name="Lightfoot D.J."/>
            <person name="Schmoeckel S.M."/>
            <person name="Li B."/>
            <person name="Borm T.J.A."/>
            <person name="Ohyanagi H."/>
            <person name="Mineta K."/>
            <person name="Michell C.T."/>
            <person name="Saber N."/>
            <person name="Kharbatia N.M."/>
            <person name="Rupper R.R."/>
            <person name="Sharp A.R."/>
            <person name="Dally N."/>
            <person name="Boughton B.A."/>
            <person name="Woo Y.H."/>
            <person name="Gao G."/>
            <person name="Schijlen E.G.W.M."/>
            <person name="Guo X."/>
            <person name="Momin A.A."/>
            <person name="Negrao S."/>
            <person name="Al-Babili S."/>
            <person name="Gehring C."/>
            <person name="Roessner U."/>
            <person name="Jung C."/>
            <person name="Murphy K."/>
            <person name="Arold S.T."/>
            <person name="Gojobori T."/>
            <person name="van der Linden C.G."/>
            <person name="van Loo E.N."/>
            <person name="Jellen E.N."/>
            <person name="Maughan P.J."/>
            <person name="Tester M."/>
        </authorList>
    </citation>
    <scope>NUCLEOTIDE SEQUENCE [LARGE SCALE GENOMIC DNA]</scope>
    <source>
        <strain evidence="2">cv. PI 614886</strain>
    </source>
</reference>
<proteinExistence type="predicted"/>
<accession>A0A803M6R8</accession>
<dbReference type="OMA" id="NENRIPC"/>
<dbReference type="Proteomes" id="UP000596660">
    <property type="component" value="Unplaced"/>
</dbReference>
<organism evidence="2 3">
    <name type="scientific">Chenopodium quinoa</name>
    <name type="common">Quinoa</name>
    <dbReference type="NCBI Taxonomy" id="63459"/>
    <lineage>
        <taxon>Eukaryota</taxon>
        <taxon>Viridiplantae</taxon>
        <taxon>Streptophyta</taxon>
        <taxon>Embryophyta</taxon>
        <taxon>Tracheophyta</taxon>
        <taxon>Spermatophyta</taxon>
        <taxon>Magnoliopsida</taxon>
        <taxon>eudicotyledons</taxon>
        <taxon>Gunneridae</taxon>
        <taxon>Pentapetalae</taxon>
        <taxon>Caryophyllales</taxon>
        <taxon>Chenopodiaceae</taxon>
        <taxon>Chenopodioideae</taxon>
        <taxon>Atripliceae</taxon>
        <taxon>Chenopodium</taxon>
    </lineage>
</organism>
<dbReference type="InterPro" id="IPR029480">
    <property type="entry name" value="Transpos_assoc"/>
</dbReference>
<dbReference type="Pfam" id="PF13963">
    <property type="entry name" value="Transpos_assoc"/>
    <property type="match status" value="1"/>
</dbReference>
<evidence type="ECO:0000313" key="2">
    <source>
        <dbReference type="EnsemblPlants" id="AUR62024141-RA:cds"/>
    </source>
</evidence>
<name>A0A803M6R8_CHEQI</name>
<dbReference type="EnsemblPlants" id="AUR62024141-RA">
    <property type="protein sequence ID" value="AUR62024141-RA:cds"/>
    <property type="gene ID" value="AUR62024141"/>
</dbReference>
<evidence type="ECO:0000259" key="1">
    <source>
        <dbReference type="Pfam" id="PF13963"/>
    </source>
</evidence>